<dbReference type="AlphaFoldDB" id="A0A368RE95"/>
<feature type="region of interest" description="Disordered" evidence="1">
    <location>
        <begin position="38"/>
        <end position="66"/>
    </location>
</feature>
<evidence type="ECO:0000256" key="1">
    <source>
        <dbReference type="SAM" id="MobiDB-lite"/>
    </source>
</evidence>
<dbReference type="EMBL" id="CM003532">
    <property type="protein sequence ID" value="RCV28394.1"/>
    <property type="molecule type" value="Genomic_DNA"/>
</dbReference>
<protein>
    <submittedName>
        <fullName evidence="2">Uncharacterized protein</fullName>
    </submittedName>
</protein>
<name>A0A368RE95_SETIT</name>
<evidence type="ECO:0000313" key="2">
    <source>
        <dbReference type="EMBL" id="RCV28394.1"/>
    </source>
</evidence>
<gene>
    <name evidence="2" type="ORF">SETIT_5G401900v2</name>
</gene>
<reference evidence="2" key="1">
    <citation type="journal article" date="2012" name="Nat. Biotechnol.">
        <title>Reference genome sequence of the model plant Setaria.</title>
        <authorList>
            <person name="Bennetzen J.L."/>
            <person name="Schmutz J."/>
            <person name="Wang H."/>
            <person name="Percifield R."/>
            <person name="Hawkins J."/>
            <person name="Pontaroli A.C."/>
            <person name="Estep M."/>
            <person name="Feng L."/>
            <person name="Vaughn J.N."/>
            <person name="Grimwood J."/>
            <person name="Jenkins J."/>
            <person name="Barry K."/>
            <person name="Lindquist E."/>
            <person name="Hellsten U."/>
            <person name="Deshpande S."/>
            <person name="Wang X."/>
            <person name="Wu X."/>
            <person name="Mitros T."/>
            <person name="Triplett J."/>
            <person name="Yang X."/>
            <person name="Ye C.Y."/>
            <person name="Mauro-Herrera M."/>
            <person name="Wang L."/>
            <person name="Li P."/>
            <person name="Sharma M."/>
            <person name="Sharma R."/>
            <person name="Ronald P.C."/>
            <person name="Panaud O."/>
            <person name="Kellogg E.A."/>
            <person name="Brutnell T.P."/>
            <person name="Doust A.N."/>
            <person name="Tuskan G.A."/>
            <person name="Rokhsar D."/>
            <person name="Devos K.M."/>
        </authorList>
    </citation>
    <scope>NUCLEOTIDE SEQUENCE [LARGE SCALE GENOMIC DNA]</scope>
    <source>
        <strain evidence="2">Yugu1</strain>
    </source>
</reference>
<reference evidence="2" key="2">
    <citation type="submission" date="2015-07" db="EMBL/GenBank/DDBJ databases">
        <authorList>
            <person name="Noorani M."/>
        </authorList>
    </citation>
    <scope>NUCLEOTIDE SEQUENCE</scope>
    <source>
        <strain evidence="2">Yugu1</strain>
    </source>
</reference>
<proteinExistence type="predicted"/>
<sequence>MSNEALASQAPVFGSVQSVAAEVLTHSKTRWVINGMNSGSNNLEQVDPGIWEPEDPTVALEGKVSG</sequence>
<accession>A0A368RE95</accession>
<organism evidence="2">
    <name type="scientific">Setaria italica</name>
    <name type="common">Foxtail millet</name>
    <name type="synonym">Panicum italicum</name>
    <dbReference type="NCBI Taxonomy" id="4555"/>
    <lineage>
        <taxon>Eukaryota</taxon>
        <taxon>Viridiplantae</taxon>
        <taxon>Streptophyta</taxon>
        <taxon>Embryophyta</taxon>
        <taxon>Tracheophyta</taxon>
        <taxon>Spermatophyta</taxon>
        <taxon>Magnoliopsida</taxon>
        <taxon>Liliopsida</taxon>
        <taxon>Poales</taxon>
        <taxon>Poaceae</taxon>
        <taxon>PACMAD clade</taxon>
        <taxon>Panicoideae</taxon>
        <taxon>Panicodae</taxon>
        <taxon>Paniceae</taxon>
        <taxon>Cenchrinae</taxon>
        <taxon>Setaria</taxon>
    </lineage>
</organism>
<dbReference type="OrthoDB" id="721239at2759"/>